<dbReference type="GO" id="GO:0035099">
    <property type="term" value="P:hemocyte migration"/>
    <property type="evidence" value="ECO:0007669"/>
    <property type="project" value="UniProtKB-ARBA"/>
</dbReference>
<proteinExistence type="predicted"/>
<evidence type="ECO:0000256" key="2">
    <source>
        <dbReference type="ARBA" id="ARBA00023134"/>
    </source>
</evidence>
<keyword evidence="1" id="KW-0547">Nucleotide-binding</keyword>
<dbReference type="GO" id="GO:0005525">
    <property type="term" value="F:GTP binding"/>
    <property type="evidence" value="ECO:0007669"/>
    <property type="project" value="UniProtKB-KW"/>
</dbReference>
<dbReference type="GO" id="GO:0007264">
    <property type="term" value="P:small GTPase-mediated signal transduction"/>
    <property type="evidence" value="ECO:0007669"/>
    <property type="project" value="InterPro"/>
</dbReference>
<dbReference type="GO" id="GO:0035006">
    <property type="term" value="P:melanization defense response"/>
    <property type="evidence" value="ECO:0007669"/>
    <property type="project" value="UniProtKB-ARBA"/>
</dbReference>
<organism evidence="4 5">
    <name type="scientific">Araneus ventricosus</name>
    <name type="common">Orbweaver spider</name>
    <name type="synonym">Epeira ventricosa</name>
    <dbReference type="NCBI Taxonomy" id="182803"/>
    <lineage>
        <taxon>Eukaryota</taxon>
        <taxon>Metazoa</taxon>
        <taxon>Ecdysozoa</taxon>
        <taxon>Arthropoda</taxon>
        <taxon>Chelicerata</taxon>
        <taxon>Arachnida</taxon>
        <taxon>Araneae</taxon>
        <taxon>Araneomorphae</taxon>
        <taxon>Entelegynae</taxon>
        <taxon>Araneoidea</taxon>
        <taxon>Araneidae</taxon>
        <taxon>Araneus</taxon>
    </lineage>
</organism>
<dbReference type="PANTHER" id="PTHR24072">
    <property type="entry name" value="RHO FAMILY GTPASE"/>
    <property type="match status" value="1"/>
</dbReference>
<feature type="compositionally biased region" description="Basic and acidic residues" evidence="3">
    <location>
        <begin position="44"/>
        <end position="55"/>
    </location>
</feature>
<feature type="compositionally biased region" description="Basic and acidic residues" evidence="3">
    <location>
        <begin position="419"/>
        <end position="433"/>
    </location>
</feature>
<dbReference type="Gene3D" id="3.40.50.300">
    <property type="entry name" value="P-loop containing nucleotide triphosphate hydrolases"/>
    <property type="match status" value="1"/>
</dbReference>
<dbReference type="AlphaFoldDB" id="A0A4Y2UDQ7"/>
<dbReference type="SMART" id="SM00175">
    <property type="entry name" value="RAB"/>
    <property type="match status" value="1"/>
</dbReference>
<feature type="compositionally biased region" description="Polar residues" evidence="3">
    <location>
        <begin position="123"/>
        <end position="149"/>
    </location>
</feature>
<dbReference type="GO" id="GO:0022412">
    <property type="term" value="P:cellular process involved in reproduction in multicellular organism"/>
    <property type="evidence" value="ECO:0007669"/>
    <property type="project" value="UniProtKB-ARBA"/>
</dbReference>
<evidence type="ECO:0000256" key="1">
    <source>
        <dbReference type="ARBA" id="ARBA00022741"/>
    </source>
</evidence>
<dbReference type="PROSITE" id="PS51419">
    <property type="entry name" value="RAB"/>
    <property type="match status" value="1"/>
</dbReference>
<evidence type="ECO:0000256" key="3">
    <source>
        <dbReference type="SAM" id="MobiDB-lite"/>
    </source>
</evidence>
<feature type="compositionally biased region" description="Polar residues" evidence="3">
    <location>
        <begin position="446"/>
        <end position="457"/>
    </location>
</feature>
<name>A0A4Y2UDQ7_ARAVE</name>
<dbReference type="InterPro" id="IPR001806">
    <property type="entry name" value="Small_GTPase"/>
</dbReference>
<keyword evidence="2" id="KW-0342">GTP-binding</keyword>
<feature type="compositionally biased region" description="Polar residues" evidence="3">
    <location>
        <begin position="470"/>
        <end position="486"/>
    </location>
</feature>
<feature type="region of interest" description="Disordered" evidence="3">
    <location>
        <begin position="37"/>
        <end position="187"/>
    </location>
</feature>
<dbReference type="PRINTS" id="PR00449">
    <property type="entry name" value="RASTRNSFRMNG"/>
</dbReference>
<dbReference type="SMART" id="SM00173">
    <property type="entry name" value="RAS"/>
    <property type="match status" value="1"/>
</dbReference>
<dbReference type="SMART" id="SM00174">
    <property type="entry name" value="RHO"/>
    <property type="match status" value="1"/>
</dbReference>
<dbReference type="EMBL" id="BGPR01035799">
    <property type="protein sequence ID" value="GBO10792.1"/>
    <property type="molecule type" value="Genomic_DNA"/>
</dbReference>
<sequence length="879" mass="97896">MDTRPTQVSQCVEEKSEISNPSLKLIFEKTNAASNGLISLQKSENGEGRNQRHSLDPYQRSSEAEKQNSIMLPHPETKNAMVETSRPFVERRNNEIANQSSKPLSAKRRRNIAIGSLKHGPNRSENNAYQLSNPLSNSGITDDANQLSHPLSDRSSGDGKNRSPNILPGHRSRDATSQLLSPFNGGRSIYSANQHSNCLPDMATKDEGNPCSKSISDETRKNEMNQSLDILSHQSGEMNEELTRLFNKLFVKAEGRNPSSECNASKIWQIVVLIPDQPFDSRTNPIQADNDSVDQPFETHLSNREASNPKASQCFEQGKCSNHASHSQTKEQSHYEINNCEESYTLADDLSRLAIKKKLGSDVTKSNKSKFFIKQKQDPEASSVNLSRPIIKNKKQKSKIQSNNEARFLTNESAGSDVTSDKPPRCLISEKEGSGISYNKSRQLLMSKNKGPDSSSYKPPPFPISKSEGSDASSDNRSQFFSETRQESIAPSAFLTEVVYRNEPGSEEQSKKPLRFLTNNSGVLDVLPNETPSLPISMSERSNASSNNQLPYYNNKKQGANFRTVYPSQPMNENRKRSKARFNIPPRFMVSNREGPDAPSDYHSRPFIKILSYSTCQGSNSDDEPSRFVASGNQGSNPGDEPSRFVANGNQGSNVQFDGPFSLLINKNKAAEYSKQSGFYISKNRGSNQYECTQNSASKGYFNIFVAGPENCGKIQLIKAFVGTSIAVSKIFNSSCVAVKTDERTGVGFKIWYVRNLRTSLLFIAGICSREKSVILLVYNIIKHETLSDIDDYIKDVRGRLGSRVPIVLVGNKVDARTPTTISEFDKAGRRINSFDDGHEMKEKHELQDFLECSGKTRDGVLEIFRRAAELAVYRQVKK</sequence>
<feature type="compositionally biased region" description="Basic and acidic residues" evidence="3">
    <location>
        <begin position="151"/>
        <end position="161"/>
    </location>
</feature>
<reference evidence="4 5" key="1">
    <citation type="journal article" date="2019" name="Sci. Rep.">
        <title>Orb-weaving spider Araneus ventricosus genome elucidates the spidroin gene catalogue.</title>
        <authorList>
            <person name="Kono N."/>
            <person name="Nakamura H."/>
            <person name="Ohtoshi R."/>
            <person name="Moran D.A.P."/>
            <person name="Shinohara A."/>
            <person name="Yoshida Y."/>
            <person name="Fujiwara M."/>
            <person name="Mori M."/>
            <person name="Tomita M."/>
            <person name="Arakawa K."/>
        </authorList>
    </citation>
    <scope>NUCLEOTIDE SEQUENCE [LARGE SCALE GENOMIC DNA]</scope>
</reference>
<dbReference type="SUPFAM" id="SSF52540">
    <property type="entry name" value="P-loop containing nucleoside triphosphate hydrolases"/>
    <property type="match status" value="1"/>
</dbReference>
<protein>
    <submittedName>
        <fullName evidence="4">Uncharacterized protein</fullName>
    </submittedName>
</protein>
<dbReference type="GO" id="GO:0003006">
    <property type="term" value="P:developmental process involved in reproduction"/>
    <property type="evidence" value="ECO:0007669"/>
    <property type="project" value="UniProtKB-ARBA"/>
</dbReference>
<dbReference type="InterPro" id="IPR027417">
    <property type="entry name" value="P-loop_NTPase"/>
</dbReference>
<keyword evidence="5" id="KW-1185">Reference proteome</keyword>
<evidence type="ECO:0000313" key="5">
    <source>
        <dbReference type="Proteomes" id="UP000499080"/>
    </source>
</evidence>
<dbReference type="Proteomes" id="UP000499080">
    <property type="component" value="Unassembled WGS sequence"/>
</dbReference>
<dbReference type="GO" id="GO:0003924">
    <property type="term" value="F:GTPase activity"/>
    <property type="evidence" value="ECO:0007669"/>
    <property type="project" value="InterPro"/>
</dbReference>
<evidence type="ECO:0000313" key="4">
    <source>
        <dbReference type="EMBL" id="GBO10792.1"/>
    </source>
</evidence>
<accession>A0A4Y2UDQ7</accession>
<feature type="region of interest" description="Disordered" evidence="3">
    <location>
        <begin position="446"/>
        <end position="486"/>
    </location>
</feature>
<feature type="region of interest" description="Disordered" evidence="3">
    <location>
        <begin position="374"/>
        <end position="433"/>
    </location>
</feature>
<dbReference type="Pfam" id="PF00071">
    <property type="entry name" value="Ras"/>
    <property type="match status" value="1"/>
</dbReference>
<dbReference type="InterPro" id="IPR003578">
    <property type="entry name" value="Small_GTPase_Rho"/>
</dbReference>
<comment type="caution">
    <text evidence="4">The sequence shown here is derived from an EMBL/GenBank/DDBJ whole genome shotgun (WGS) entry which is preliminary data.</text>
</comment>
<gene>
    <name evidence="4" type="ORF">AVEN_71793_1</name>
</gene>
<feature type="region of interest" description="Disordered" evidence="3">
    <location>
        <begin position="616"/>
        <end position="650"/>
    </location>
</feature>
<dbReference type="GO" id="GO:0001667">
    <property type="term" value="P:ameboidal-type cell migration"/>
    <property type="evidence" value="ECO:0007669"/>
    <property type="project" value="UniProtKB-ARBA"/>
</dbReference>